<keyword evidence="4 7" id="KW-0597">Phosphoprotein</keyword>
<comment type="subcellular location">
    <subcellularLocation>
        <location evidence="2">Cell inner membrane</location>
        <topology evidence="2">Multi-pass membrane protein</topology>
    </subcellularLocation>
</comment>
<dbReference type="InterPro" id="IPR036097">
    <property type="entry name" value="HisK_dim/P_sf"/>
</dbReference>
<evidence type="ECO:0000313" key="12">
    <source>
        <dbReference type="Proteomes" id="UP000592820"/>
    </source>
</evidence>
<feature type="modified residue" description="4-aspartylphosphate" evidence="7">
    <location>
        <position position="459"/>
    </location>
</feature>
<dbReference type="SMART" id="SM00448">
    <property type="entry name" value="REC"/>
    <property type="match status" value="1"/>
</dbReference>
<dbReference type="InterPro" id="IPR001610">
    <property type="entry name" value="PAC"/>
</dbReference>
<dbReference type="SMART" id="SM00387">
    <property type="entry name" value="HATPase_c"/>
    <property type="match status" value="1"/>
</dbReference>
<evidence type="ECO:0000259" key="8">
    <source>
        <dbReference type="PROSITE" id="PS50109"/>
    </source>
</evidence>
<feature type="domain" description="Response regulatory" evidence="9">
    <location>
        <begin position="410"/>
        <end position="524"/>
    </location>
</feature>
<dbReference type="Pfam" id="PF02518">
    <property type="entry name" value="HATPase_c"/>
    <property type="match status" value="1"/>
</dbReference>
<dbReference type="PRINTS" id="PR00344">
    <property type="entry name" value="BCTRLSENSOR"/>
</dbReference>
<keyword evidence="5" id="KW-0808">Transferase</keyword>
<dbReference type="Gene3D" id="3.40.50.2300">
    <property type="match status" value="1"/>
</dbReference>
<evidence type="ECO:0000256" key="2">
    <source>
        <dbReference type="ARBA" id="ARBA00004429"/>
    </source>
</evidence>
<dbReference type="InterPro" id="IPR000014">
    <property type="entry name" value="PAS"/>
</dbReference>
<evidence type="ECO:0000256" key="5">
    <source>
        <dbReference type="ARBA" id="ARBA00022679"/>
    </source>
</evidence>
<evidence type="ECO:0000256" key="6">
    <source>
        <dbReference type="ARBA" id="ARBA00022777"/>
    </source>
</evidence>
<dbReference type="PANTHER" id="PTHR43047:SF72">
    <property type="entry name" value="OSMOSENSING HISTIDINE PROTEIN KINASE SLN1"/>
    <property type="match status" value="1"/>
</dbReference>
<dbReference type="InterPro" id="IPR036890">
    <property type="entry name" value="HATPase_C_sf"/>
</dbReference>
<sequence length="526" mass="57252">MADYRLRPNLESAEETRDRLRRAAEAAEIGTFYCPLPLGRLYWNARCKTHFWLSADTPDAEVDIETFYRRIHPEDRSKVRAAVQTSIESHASYDVEYRTVSPEGHVRWLRAKGSTCFDDAGHAVRFDGITIDISGQKRLEAERAALMESEREQRLAAQSANEAKDAFVAAVSHELRSPLTAILAWANLIDQAADDADFVHNGISVIRRNILTQTRLVDDLLDTARISTGKFSVERLPVSITACLQSALQDVRPIADEKGIFVADVVADEVEIYGDAARLRQVFGNLLGNALKHTNRGGKILPSLVVDGNIVRVSIADTGTGIAEARLDDIFQPFVQVESPVAKRCGGLGLGLSIARNIVIMHGGEITVHSDGPGKGSIFTVILPAVGTSPAKVPPSQGDILTGSTIAGRTILFVEDDVDTLEALALTLQLEDAMVQTARSAEEARRAIRQDLPDVIVSDLTMPGESGYEFVRSLRQEGLRVPAVALTGHLGQEDQAHARAAGFDDYLGKPVDPAKLLEVIARLIGE</sequence>
<dbReference type="SUPFAM" id="SSF52172">
    <property type="entry name" value="CheY-like"/>
    <property type="match status" value="1"/>
</dbReference>
<evidence type="ECO:0000313" key="11">
    <source>
        <dbReference type="EMBL" id="MBB5404854.1"/>
    </source>
</evidence>
<dbReference type="AlphaFoldDB" id="A0A7W8LD66"/>
<comment type="catalytic activity">
    <reaction evidence="1">
        <text>ATP + protein L-histidine = ADP + protein N-phospho-L-histidine.</text>
        <dbReference type="EC" id="2.7.13.3"/>
    </reaction>
</comment>
<dbReference type="Pfam" id="PF00512">
    <property type="entry name" value="HisKA"/>
    <property type="match status" value="1"/>
</dbReference>
<dbReference type="Pfam" id="PF00072">
    <property type="entry name" value="Response_reg"/>
    <property type="match status" value="1"/>
</dbReference>
<dbReference type="Gene3D" id="1.10.287.130">
    <property type="match status" value="1"/>
</dbReference>
<dbReference type="Gene3D" id="3.30.565.10">
    <property type="entry name" value="Histidine kinase-like ATPase, C-terminal domain"/>
    <property type="match status" value="1"/>
</dbReference>
<dbReference type="SUPFAM" id="SSF47384">
    <property type="entry name" value="Homodimeric domain of signal transducing histidine kinase"/>
    <property type="match status" value="1"/>
</dbReference>
<dbReference type="SMART" id="SM00086">
    <property type="entry name" value="PAC"/>
    <property type="match status" value="1"/>
</dbReference>
<dbReference type="RefSeq" id="WP_184228520.1">
    <property type="nucleotide sequence ID" value="NZ_JACHDE010000023.1"/>
</dbReference>
<evidence type="ECO:0000256" key="4">
    <source>
        <dbReference type="ARBA" id="ARBA00022553"/>
    </source>
</evidence>
<dbReference type="GO" id="GO:0009927">
    <property type="term" value="F:histidine phosphotransfer kinase activity"/>
    <property type="evidence" value="ECO:0007669"/>
    <property type="project" value="TreeGrafter"/>
</dbReference>
<feature type="domain" description="Histidine kinase" evidence="8">
    <location>
        <begin position="170"/>
        <end position="387"/>
    </location>
</feature>
<dbReference type="InterPro" id="IPR003661">
    <property type="entry name" value="HisK_dim/P_dom"/>
</dbReference>
<comment type="caution">
    <text evidence="11">The sequence shown here is derived from an EMBL/GenBank/DDBJ whole genome shotgun (WGS) entry which is preliminary data.</text>
</comment>
<dbReference type="GO" id="GO:0005886">
    <property type="term" value="C:plasma membrane"/>
    <property type="evidence" value="ECO:0007669"/>
    <property type="project" value="UniProtKB-SubCell"/>
</dbReference>
<dbReference type="Proteomes" id="UP000592820">
    <property type="component" value="Unassembled WGS sequence"/>
</dbReference>
<evidence type="ECO:0000259" key="9">
    <source>
        <dbReference type="PROSITE" id="PS50110"/>
    </source>
</evidence>
<dbReference type="InterPro" id="IPR035965">
    <property type="entry name" value="PAS-like_dom_sf"/>
</dbReference>
<proteinExistence type="predicted"/>
<dbReference type="PANTHER" id="PTHR43047">
    <property type="entry name" value="TWO-COMPONENT HISTIDINE PROTEIN KINASE"/>
    <property type="match status" value="1"/>
</dbReference>
<dbReference type="Gene3D" id="3.30.450.20">
    <property type="entry name" value="PAS domain"/>
    <property type="match status" value="1"/>
</dbReference>
<dbReference type="EMBL" id="JACHDE010000023">
    <property type="protein sequence ID" value="MBB5404854.1"/>
    <property type="molecule type" value="Genomic_DNA"/>
</dbReference>
<evidence type="ECO:0000256" key="7">
    <source>
        <dbReference type="PROSITE-ProRule" id="PRU00169"/>
    </source>
</evidence>
<dbReference type="InterPro" id="IPR001789">
    <property type="entry name" value="Sig_transdc_resp-reg_receiver"/>
</dbReference>
<dbReference type="InterPro" id="IPR005467">
    <property type="entry name" value="His_kinase_dom"/>
</dbReference>
<dbReference type="EC" id="2.7.13.3" evidence="3"/>
<evidence type="ECO:0000256" key="3">
    <source>
        <dbReference type="ARBA" id="ARBA00012438"/>
    </source>
</evidence>
<feature type="domain" description="PAC" evidence="10">
    <location>
        <begin position="93"/>
        <end position="145"/>
    </location>
</feature>
<dbReference type="CDD" id="cd00082">
    <property type="entry name" value="HisKA"/>
    <property type="match status" value="1"/>
</dbReference>
<dbReference type="InterPro" id="IPR011006">
    <property type="entry name" value="CheY-like_superfamily"/>
</dbReference>
<reference evidence="11 12" key="1">
    <citation type="submission" date="2020-08" db="EMBL/GenBank/DDBJ databases">
        <title>Genomic Encyclopedia of Type Strains, Phase IV (KMG-V): Genome sequencing to study the core and pangenomes of soil and plant-associated prokaryotes.</title>
        <authorList>
            <person name="Whitman W."/>
        </authorList>
    </citation>
    <scope>NUCLEOTIDE SEQUENCE [LARGE SCALE GENOMIC DNA]</scope>
    <source>
        <strain evidence="11 12">JPY162</strain>
    </source>
</reference>
<dbReference type="GO" id="GO:0000155">
    <property type="term" value="F:phosphorelay sensor kinase activity"/>
    <property type="evidence" value="ECO:0007669"/>
    <property type="project" value="InterPro"/>
</dbReference>
<protein>
    <recommendedName>
        <fullName evidence="3">histidine kinase</fullName>
        <ecNumber evidence="3">2.7.13.3</ecNumber>
    </recommendedName>
</protein>
<dbReference type="InterPro" id="IPR003594">
    <property type="entry name" value="HATPase_dom"/>
</dbReference>
<keyword evidence="6 11" id="KW-0418">Kinase</keyword>
<dbReference type="InterPro" id="IPR004358">
    <property type="entry name" value="Sig_transdc_His_kin-like_C"/>
</dbReference>
<dbReference type="Pfam" id="PF08447">
    <property type="entry name" value="PAS_3"/>
    <property type="match status" value="1"/>
</dbReference>
<name>A0A7W8LD66_9BURK</name>
<dbReference type="CDD" id="cd16922">
    <property type="entry name" value="HATPase_EvgS-ArcB-TorS-like"/>
    <property type="match status" value="1"/>
</dbReference>
<dbReference type="SUPFAM" id="SSF55785">
    <property type="entry name" value="PYP-like sensor domain (PAS domain)"/>
    <property type="match status" value="1"/>
</dbReference>
<dbReference type="PROSITE" id="PS50113">
    <property type="entry name" value="PAC"/>
    <property type="match status" value="1"/>
</dbReference>
<gene>
    <name evidence="11" type="ORF">HDG41_006950</name>
</gene>
<dbReference type="SUPFAM" id="SSF55874">
    <property type="entry name" value="ATPase domain of HSP90 chaperone/DNA topoisomerase II/histidine kinase"/>
    <property type="match status" value="1"/>
</dbReference>
<accession>A0A7W8LD66</accession>
<dbReference type="Gene3D" id="2.10.70.100">
    <property type="match status" value="1"/>
</dbReference>
<dbReference type="SMART" id="SM00388">
    <property type="entry name" value="HisKA"/>
    <property type="match status" value="1"/>
</dbReference>
<dbReference type="InterPro" id="IPR013655">
    <property type="entry name" value="PAS_fold_3"/>
</dbReference>
<dbReference type="FunFam" id="3.30.565.10:FF:000006">
    <property type="entry name" value="Sensor histidine kinase WalK"/>
    <property type="match status" value="1"/>
</dbReference>
<dbReference type="PROSITE" id="PS50109">
    <property type="entry name" value="HIS_KIN"/>
    <property type="match status" value="1"/>
</dbReference>
<evidence type="ECO:0000259" key="10">
    <source>
        <dbReference type="PROSITE" id="PS50113"/>
    </source>
</evidence>
<dbReference type="PROSITE" id="PS50110">
    <property type="entry name" value="RESPONSE_REGULATORY"/>
    <property type="match status" value="1"/>
</dbReference>
<dbReference type="CDD" id="cd00130">
    <property type="entry name" value="PAS"/>
    <property type="match status" value="1"/>
</dbReference>
<dbReference type="InterPro" id="IPR000700">
    <property type="entry name" value="PAS-assoc_C"/>
</dbReference>
<evidence type="ECO:0000256" key="1">
    <source>
        <dbReference type="ARBA" id="ARBA00000085"/>
    </source>
</evidence>
<organism evidence="11 12">
    <name type="scientific">Paraburkholderia youngii</name>
    <dbReference type="NCBI Taxonomy" id="2782701"/>
    <lineage>
        <taxon>Bacteria</taxon>
        <taxon>Pseudomonadati</taxon>
        <taxon>Pseudomonadota</taxon>
        <taxon>Betaproteobacteria</taxon>
        <taxon>Burkholderiales</taxon>
        <taxon>Burkholderiaceae</taxon>
        <taxon>Paraburkholderia</taxon>
    </lineage>
</organism>